<reference evidence="9" key="1">
    <citation type="submission" date="2019-10" db="EMBL/GenBank/DDBJ databases">
        <title>Complete Genome Sequence of Bradyrhizobium betae type strain PL7HG1T.</title>
        <authorList>
            <person name="Bromfield E.S.P."/>
            <person name="Cloutier S."/>
        </authorList>
    </citation>
    <scope>NUCLEOTIDE SEQUENCE [LARGE SCALE GENOMIC DNA]</scope>
    <source>
        <strain evidence="9">PL7HG1</strain>
    </source>
</reference>
<dbReference type="GO" id="GO:0005737">
    <property type="term" value="C:cytoplasm"/>
    <property type="evidence" value="ECO:0007669"/>
    <property type="project" value="UniProtKB-SubCell"/>
</dbReference>
<dbReference type="OrthoDB" id="9807403at2"/>
<evidence type="ECO:0000256" key="1">
    <source>
        <dbReference type="ARBA" id="ARBA00022598"/>
    </source>
</evidence>
<dbReference type="RefSeq" id="WP_151647462.1">
    <property type="nucleotide sequence ID" value="NZ_CP044543.1"/>
</dbReference>
<dbReference type="PANTHER" id="PTHR43033">
    <property type="entry name" value="TRNA(ILE)-LYSIDINE SYNTHASE-RELATED"/>
    <property type="match status" value="1"/>
</dbReference>
<dbReference type="AlphaFoldDB" id="A0A5P6P8K6"/>
<dbReference type="PANTHER" id="PTHR43033:SF1">
    <property type="entry name" value="TRNA(ILE)-LYSIDINE SYNTHASE-RELATED"/>
    <property type="match status" value="1"/>
</dbReference>
<dbReference type="GO" id="GO:0032267">
    <property type="term" value="F:tRNA(Ile)-lysidine synthase activity"/>
    <property type="evidence" value="ECO:0007669"/>
    <property type="project" value="UniProtKB-EC"/>
</dbReference>
<dbReference type="Proteomes" id="UP000325641">
    <property type="component" value="Chromosome"/>
</dbReference>
<organism evidence="8 9">
    <name type="scientific">Bradyrhizobium betae</name>
    <dbReference type="NCBI Taxonomy" id="244734"/>
    <lineage>
        <taxon>Bacteria</taxon>
        <taxon>Pseudomonadati</taxon>
        <taxon>Pseudomonadota</taxon>
        <taxon>Alphaproteobacteria</taxon>
        <taxon>Hyphomicrobiales</taxon>
        <taxon>Nitrobacteraceae</taxon>
        <taxon>Bradyrhizobium</taxon>
    </lineage>
</organism>
<evidence type="ECO:0000256" key="6">
    <source>
        <dbReference type="HAMAP-Rule" id="MF_01161"/>
    </source>
</evidence>
<sequence length="356" mass="37960">MSDDDNSPISARAAKQLFAELKGSPALVLAVSGGPDSVALMWLAARWRRSLSRGPHLTVVTVDHGLRPEAAREAREVKRLATELGLTHQTLRWRGVKPTTGLPAAAREARYRLLAQAARKAGASHVLTAHTRDDQAETLLMRLVRGSGLAGLSAMARRTERHGIVLARPLLDVPKSQLVATLKRAKIGFADDPTNRDTAFTRPRLRALLPQLATEGGDARTLARLAVRLARANAAVEVLVDGAERFLQLRARGDAPQAGSRSYEASAFAALPEEVRLRLLLRAVNALGHEGPAELGKVETLMAALDEAIAARSPAVATGRAILKQTLAGALISLTGGRIHVAPAPARRSKGTYEGT</sequence>
<comment type="function">
    <text evidence="6">Ligates lysine onto the cytidine present at position 34 of the AUA codon-specific tRNA(Ile) that contains the anticodon CAU, in an ATP-dependent manner. Cytidine is converted to lysidine, thus changing the amino acid specificity of the tRNA from methionine to isoleucine.</text>
</comment>
<feature type="binding site" evidence="6">
    <location>
        <begin position="32"/>
        <end position="37"/>
    </location>
    <ligand>
        <name>ATP</name>
        <dbReference type="ChEBI" id="CHEBI:30616"/>
    </ligand>
</feature>
<evidence type="ECO:0000313" key="9">
    <source>
        <dbReference type="Proteomes" id="UP000325641"/>
    </source>
</evidence>
<dbReference type="CDD" id="cd01992">
    <property type="entry name" value="TilS_N"/>
    <property type="match status" value="1"/>
</dbReference>
<proteinExistence type="inferred from homology"/>
<dbReference type="Pfam" id="PF01171">
    <property type="entry name" value="ATP_bind_3"/>
    <property type="match status" value="1"/>
</dbReference>
<gene>
    <name evidence="6 8" type="primary">tilS</name>
    <name evidence="8" type="ORF">F8237_20755</name>
</gene>
<evidence type="ECO:0000259" key="7">
    <source>
        <dbReference type="Pfam" id="PF01171"/>
    </source>
</evidence>
<dbReference type="InterPro" id="IPR011063">
    <property type="entry name" value="TilS/TtcA_N"/>
</dbReference>
<comment type="similarity">
    <text evidence="6">Belongs to the tRNA(Ile)-lysidine synthase family.</text>
</comment>
<dbReference type="InterPro" id="IPR012094">
    <property type="entry name" value="tRNA_Ile_lys_synt"/>
</dbReference>
<keyword evidence="1 6" id="KW-0436">Ligase</keyword>
<dbReference type="GO" id="GO:0006400">
    <property type="term" value="P:tRNA modification"/>
    <property type="evidence" value="ECO:0007669"/>
    <property type="project" value="UniProtKB-UniRule"/>
</dbReference>
<keyword evidence="2 6" id="KW-0819">tRNA processing</keyword>
<comment type="domain">
    <text evidence="6">The N-terminal region contains the highly conserved SGGXDS motif, predicted to be a P-loop motif involved in ATP binding.</text>
</comment>
<dbReference type="Gene3D" id="3.40.50.620">
    <property type="entry name" value="HUPs"/>
    <property type="match status" value="1"/>
</dbReference>
<keyword evidence="3 6" id="KW-0547">Nucleotide-binding</keyword>
<dbReference type="HAMAP" id="MF_01161">
    <property type="entry name" value="tRNA_Ile_lys_synt"/>
    <property type="match status" value="1"/>
</dbReference>
<name>A0A5P6P8K6_9BRAD</name>
<dbReference type="EC" id="6.3.4.19" evidence="6"/>
<dbReference type="GO" id="GO:0005524">
    <property type="term" value="F:ATP binding"/>
    <property type="evidence" value="ECO:0007669"/>
    <property type="project" value="UniProtKB-UniRule"/>
</dbReference>
<comment type="catalytic activity">
    <reaction evidence="5 6">
        <text>cytidine(34) in tRNA(Ile2) + L-lysine + ATP = lysidine(34) in tRNA(Ile2) + AMP + diphosphate + H(+)</text>
        <dbReference type="Rhea" id="RHEA:43744"/>
        <dbReference type="Rhea" id="RHEA-COMP:10625"/>
        <dbReference type="Rhea" id="RHEA-COMP:10670"/>
        <dbReference type="ChEBI" id="CHEBI:15378"/>
        <dbReference type="ChEBI" id="CHEBI:30616"/>
        <dbReference type="ChEBI" id="CHEBI:32551"/>
        <dbReference type="ChEBI" id="CHEBI:33019"/>
        <dbReference type="ChEBI" id="CHEBI:82748"/>
        <dbReference type="ChEBI" id="CHEBI:83665"/>
        <dbReference type="ChEBI" id="CHEBI:456215"/>
        <dbReference type="EC" id="6.3.4.19"/>
    </reaction>
</comment>
<dbReference type="InterPro" id="IPR012795">
    <property type="entry name" value="tRNA_Ile_lys_synt_N"/>
</dbReference>
<evidence type="ECO:0000256" key="2">
    <source>
        <dbReference type="ARBA" id="ARBA00022694"/>
    </source>
</evidence>
<protein>
    <recommendedName>
        <fullName evidence="6">tRNA(Ile)-lysidine synthase</fullName>
        <ecNumber evidence="6">6.3.4.19</ecNumber>
    </recommendedName>
    <alternativeName>
        <fullName evidence="6">tRNA(Ile)-2-lysyl-cytidine synthase</fullName>
    </alternativeName>
    <alternativeName>
        <fullName evidence="6">tRNA(Ile)-lysidine synthetase</fullName>
    </alternativeName>
</protein>
<dbReference type="NCBIfam" id="TIGR02432">
    <property type="entry name" value="lysidine_TilS_N"/>
    <property type="match status" value="1"/>
</dbReference>
<accession>A0A5P6P8K6</accession>
<keyword evidence="6" id="KW-0963">Cytoplasm</keyword>
<evidence type="ECO:0000256" key="3">
    <source>
        <dbReference type="ARBA" id="ARBA00022741"/>
    </source>
</evidence>
<dbReference type="SUPFAM" id="SSF52402">
    <property type="entry name" value="Adenine nucleotide alpha hydrolases-like"/>
    <property type="match status" value="1"/>
</dbReference>
<dbReference type="InterPro" id="IPR014729">
    <property type="entry name" value="Rossmann-like_a/b/a_fold"/>
</dbReference>
<dbReference type="KEGG" id="bbet:F8237_20755"/>
<keyword evidence="4 6" id="KW-0067">ATP-binding</keyword>
<evidence type="ECO:0000256" key="4">
    <source>
        <dbReference type="ARBA" id="ARBA00022840"/>
    </source>
</evidence>
<comment type="subcellular location">
    <subcellularLocation>
        <location evidence="6">Cytoplasm</location>
    </subcellularLocation>
</comment>
<evidence type="ECO:0000313" key="8">
    <source>
        <dbReference type="EMBL" id="QFI74622.1"/>
    </source>
</evidence>
<dbReference type="EMBL" id="CP044543">
    <property type="protein sequence ID" value="QFI74622.1"/>
    <property type="molecule type" value="Genomic_DNA"/>
</dbReference>
<feature type="domain" description="tRNA(Ile)-lysidine/2-thiocytidine synthase N-terminal" evidence="7">
    <location>
        <begin position="27"/>
        <end position="207"/>
    </location>
</feature>
<evidence type="ECO:0000256" key="5">
    <source>
        <dbReference type="ARBA" id="ARBA00048539"/>
    </source>
</evidence>